<dbReference type="KEGG" id="vg:72301917"/>
<dbReference type="RefSeq" id="YP_008058150.1">
    <property type="nucleotide sequence ID" value="NC_021315.1"/>
</dbReference>
<name>A0A1U8QRV7_9CAUD</name>
<keyword evidence="2" id="KW-1185">Reference proteome</keyword>
<proteinExistence type="predicted"/>
<accession>A0A1U8QRV7</accession>
<dbReference type="Proteomes" id="UP000013005">
    <property type="component" value="Segment"/>
</dbReference>
<gene>
    <name evidence="1" type="ORF">chi_033</name>
</gene>
<evidence type="ECO:0000313" key="2">
    <source>
        <dbReference type="Proteomes" id="UP000013005"/>
    </source>
</evidence>
<dbReference type="EMBL" id="JX094499">
    <property type="protein sequence ID" value="AFO71178.1"/>
    <property type="molecule type" value="Genomic_DNA"/>
</dbReference>
<protein>
    <submittedName>
        <fullName evidence="1">Uncharacterized protein</fullName>
    </submittedName>
</protein>
<organism evidence="1 2">
    <name type="scientific">Salmonella phage Chi</name>
    <dbReference type="NCBI Taxonomy" id="2927983"/>
    <lineage>
        <taxon>Viruses</taxon>
        <taxon>Duplodnaviria</taxon>
        <taxon>Heunggongvirae</taxon>
        <taxon>Uroviricota</taxon>
        <taxon>Caudoviricetes</taxon>
        <taxon>Casjensviridae</taxon>
        <taxon>Chivirus</taxon>
        <taxon>Chivirus chi</taxon>
    </lineage>
</organism>
<dbReference type="OrthoDB" id="22367at10239"/>
<reference evidence="1 2" key="1">
    <citation type="journal article" date="2013" name="Arch. Virol.">
        <title>Complete genome sequence analysis of bacterial-flagellum-targeting bacteriophage chi.</title>
        <authorList>
            <person name="Lee J.H."/>
            <person name="Shin H."/>
            <person name="Choi Y."/>
            <person name="Ryu S."/>
        </authorList>
    </citation>
    <scope>NUCLEOTIDE SEQUENCE [LARGE SCALE GENOMIC DNA]</scope>
</reference>
<dbReference type="GeneID" id="40103470"/>
<sequence>MGHMYGVILSNGTHCDTSTTEKGAKNYATRHGYKEVSRRLNCGYSVEIVAHRAGSKWIAGPANHSTK</sequence>
<evidence type="ECO:0000313" key="1">
    <source>
        <dbReference type="EMBL" id="AFO71178.1"/>
    </source>
</evidence>